<dbReference type="AlphaFoldDB" id="A0A328F7T9"/>
<name>A0A328F7T9_9BACT</name>
<dbReference type="OrthoDB" id="9803747at2"/>
<gene>
    <name evidence="2" type="ORF">DO021_17965</name>
    <name evidence="1" type="ORF">EYB58_03810</name>
</gene>
<keyword evidence="4" id="KW-1185">Reference proteome</keyword>
<organism evidence="2 3">
    <name type="scientific">Desulfobacter hydrogenophilus</name>
    <dbReference type="NCBI Taxonomy" id="2291"/>
    <lineage>
        <taxon>Bacteria</taxon>
        <taxon>Pseudomonadati</taxon>
        <taxon>Thermodesulfobacteriota</taxon>
        <taxon>Desulfobacteria</taxon>
        <taxon>Desulfobacterales</taxon>
        <taxon>Desulfobacteraceae</taxon>
        <taxon>Desulfobacter</taxon>
    </lineage>
</organism>
<proteinExistence type="predicted"/>
<reference evidence="1 4" key="2">
    <citation type="submission" date="2019-02" db="EMBL/GenBank/DDBJ databases">
        <title>Complete genome sequence of Desulfobacter hydrogenophilus AcRS1.</title>
        <authorList>
            <person name="Marietou A."/>
            <person name="Lund M.B."/>
            <person name="Marshall I.P.G."/>
            <person name="Schreiber L."/>
            <person name="Jorgensen B."/>
        </authorList>
    </citation>
    <scope>NUCLEOTIDE SEQUENCE [LARGE SCALE GENOMIC DNA]</scope>
    <source>
        <strain evidence="1 4">AcRS1</strain>
    </source>
</reference>
<evidence type="ECO:0000313" key="4">
    <source>
        <dbReference type="Proteomes" id="UP000293902"/>
    </source>
</evidence>
<dbReference type="Proteomes" id="UP000293902">
    <property type="component" value="Chromosome"/>
</dbReference>
<dbReference type="EMBL" id="CP036313">
    <property type="protein sequence ID" value="QBH12127.1"/>
    <property type="molecule type" value="Genomic_DNA"/>
</dbReference>
<evidence type="ECO:0000313" key="3">
    <source>
        <dbReference type="Proteomes" id="UP000248798"/>
    </source>
</evidence>
<reference evidence="2 3" key="1">
    <citation type="submission" date="2018-06" db="EMBL/GenBank/DDBJ databases">
        <title>Complete Genome Sequence of Desulfobacter hydrogenophilus (DSM3380).</title>
        <authorList>
            <person name="Marietou A."/>
            <person name="Schreiber L."/>
            <person name="Marshall I."/>
            <person name="Jorgensen B."/>
        </authorList>
    </citation>
    <scope>NUCLEOTIDE SEQUENCE [LARGE SCALE GENOMIC DNA]</scope>
    <source>
        <strain evidence="2 3">DSM 3380</strain>
    </source>
</reference>
<sequence>MNLAREHNTILDKIQELYADIFKHNGFGELKVEMRFLKKGQKEVIIRCGKDFRYVVDYDTRELKPQEPRAKTAPTAMTS</sequence>
<dbReference type="Proteomes" id="UP000248798">
    <property type="component" value="Unassembled WGS sequence"/>
</dbReference>
<dbReference type="EMBL" id="QLNI01000041">
    <property type="protein sequence ID" value="RAM00678.1"/>
    <property type="molecule type" value="Genomic_DNA"/>
</dbReference>
<dbReference type="RefSeq" id="WP_111959226.1">
    <property type="nucleotide sequence ID" value="NZ_CP036313.1"/>
</dbReference>
<evidence type="ECO:0000313" key="2">
    <source>
        <dbReference type="EMBL" id="RAM00678.1"/>
    </source>
</evidence>
<evidence type="ECO:0000313" key="1">
    <source>
        <dbReference type="EMBL" id="QBH12127.1"/>
    </source>
</evidence>
<protein>
    <submittedName>
        <fullName evidence="2">Uncharacterized protein</fullName>
    </submittedName>
</protein>
<accession>A0A328F7T9</accession>